<sequence>MRGSQSPAHQEPSTQPPLCPLLSGRTRNVHRPRGTRGWEPPPIARSPTPPAEGETRRQRRSGRRRRAPREIWRDCPGASERTLKPQEAQGLRPQESDLSSGDHSFGGSEDSKTSEAENKSSSNEPTVRQLRRQRKSIKTWPCSQEGLENSTSTGGRTLKWDYSGIGLADSPTISNQGSVNGNMGTDTGAPACNSSVMGTEAGMLQSIYSSIKDL</sequence>
<gene>
    <name evidence="2" type="ORF">NDU88_004674</name>
</gene>
<organism evidence="2 3">
    <name type="scientific">Pleurodeles waltl</name>
    <name type="common">Iberian ribbed newt</name>
    <dbReference type="NCBI Taxonomy" id="8319"/>
    <lineage>
        <taxon>Eukaryota</taxon>
        <taxon>Metazoa</taxon>
        <taxon>Chordata</taxon>
        <taxon>Craniata</taxon>
        <taxon>Vertebrata</taxon>
        <taxon>Euteleostomi</taxon>
        <taxon>Amphibia</taxon>
        <taxon>Batrachia</taxon>
        <taxon>Caudata</taxon>
        <taxon>Salamandroidea</taxon>
        <taxon>Salamandridae</taxon>
        <taxon>Pleurodelinae</taxon>
        <taxon>Pleurodeles</taxon>
    </lineage>
</organism>
<feature type="compositionally biased region" description="Pro residues" evidence="1">
    <location>
        <begin position="39"/>
        <end position="50"/>
    </location>
</feature>
<name>A0AAV7TAE4_PLEWA</name>
<dbReference type="Proteomes" id="UP001066276">
    <property type="component" value="Chromosome 4_1"/>
</dbReference>
<evidence type="ECO:0000313" key="2">
    <source>
        <dbReference type="EMBL" id="KAJ1172832.1"/>
    </source>
</evidence>
<reference evidence="2" key="1">
    <citation type="journal article" date="2022" name="bioRxiv">
        <title>Sequencing and chromosome-scale assembly of the giantPleurodeles waltlgenome.</title>
        <authorList>
            <person name="Brown T."/>
            <person name="Elewa A."/>
            <person name="Iarovenko S."/>
            <person name="Subramanian E."/>
            <person name="Araus A.J."/>
            <person name="Petzold A."/>
            <person name="Susuki M."/>
            <person name="Suzuki K.-i.T."/>
            <person name="Hayashi T."/>
            <person name="Toyoda A."/>
            <person name="Oliveira C."/>
            <person name="Osipova E."/>
            <person name="Leigh N.D."/>
            <person name="Simon A."/>
            <person name="Yun M.H."/>
        </authorList>
    </citation>
    <scope>NUCLEOTIDE SEQUENCE</scope>
    <source>
        <strain evidence="2">20211129_DDA</strain>
        <tissue evidence="2">Liver</tissue>
    </source>
</reference>
<keyword evidence="3" id="KW-1185">Reference proteome</keyword>
<feature type="region of interest" description="Disordered" evidence="1">
    <location>
        <begin position="1"/>
        <end position="154"/>
    </location>
</feature>
<comment type="caution">
    <text evidence="2">The sequence shown here is derived from an EMBL/GenBank/DDBJ whole genome shotgun (WGS) entry which is preliminary data.</text>
</comment>
<accession>A0AAV7TAE4</accession>
<dbReference type="EMBL" id="JANPWB010000007">
    <property type="protein sequence ID" value="KAJ1172832.1"/>
    <property type="molecule type" value="Genomic_DNA"/>
</dbReference>
<evidence type="ECO:0000256" key="1">
    <source>
        <dbReference type="SAM" id="MobiDB-lite"/>
    </source>
</evidence>
<evidence type="ECO:0000313" key="3">
    <source>
        <dbReference type="Proteomes" id="UP001066276"/>
    </source>
</evidence>
<dbReference type="AlphaFoldDB" id="A0AAV7TAE4"/>
<proteinExistence type="predicted"/>
<feature type="compositionally biased region" description="Polar residues" evidence="1">
    <location>
        <begin position="1"/>
        <end position="13"/>
    </location>
</feature>
<feature type="compositionally biased region" description="Basic and acidic residues" evidence="1">
    <location>
        <begin position="109"/>
        <end position="118"/>
    </location>
</feature>
<feature type="compositionally biased region" description="Basic residues" evidence="1">
    <location>
        <begin position="57"/>
        <end position="67"/>
    </location>
</feature>
<protein>
    <submittedName>
        <fullName evidence="2">Uncharacterized protein</fullName>
    </submittedName>
</protein>